<evidence type="ECO:0000313" key="2">
    <source>
        <dbReference type="EMBL" id="UYV69725.1"/>
    </source>
</evidence>
<name>A0ABY6KQ62_9ARAC</name>
<evidence type="ECO:0008006" key="4">
    <source>
        <dbReference type="Google" id="ProtNLM"/>
    </source>
</evidence>
<organism evidence="2 3">
    <name type="scientific">Cordylochernes scorpioides</name>
    <dbReference type="NCBI Taxonomy" id="51811"/>
    <lineage>
        <taxon>Eukaryota</taxon>
        <taxon>Metazoa</taxon>
        <taxon>Ecdysozoa</taxon>
        <taxon>Arthropoda</taxon>
        <taxon>Chelicerata</taxon>
        <taxon>Arachnida</taxon>
        <taxon>Pseudoscorpiones</taxon>
        <taxon>Cheliferoidea</taxon>
        <taxon>Chernetidae</taxon>
        <taxon>Cordylochernes</taxon>
    </lineage>
</organism>
<feature type="region of interest" description="Disordered" evidence="1">
    <location>
        <begin position="443"/>
        <end position="466"/>
    </location>
</feature>
<keyword evidence="3" id="KW-1185">Reference proteome</keyword>
<proteinExistence type="predicted"/>
<dbReference type="PANTHER" id="PTHR47331">
    <property type="entry name" value="PHD-TYPE DOMAIN-CONTAINING PROTEIN"/>
    <property type="match status" value="1"/>
</dbReference>
<dbReference type="EMBL" id="CP092869">
    <property type="protein sequence ID" value="UYV69725.1"/>
    <property type="molecule type" value="Genomic_DNA"/>
</dbReference>
<gene>
    <name evidence="2" type="ORF">LAZ67_7000475</name>
</gene>
<protein>
    <recommendedName>
        <fullName evidence="4">Reverse transcriptase domain-containing protein</fullName>
    </recommendedName>
</protein>
<sequence length="466" mass="52749">MYRQIRISQDDSEFQRIVWRNDPNDKIRDYRLETVTYGTSCAPFLATLIIKQLALDEQSRFPKASKIALTDIYVDDLVTGTFSVDEGKNLVKELYGLLSAGGFELRKWTSNVPDALIIMIFEDRLYIAERTLDWLEGAKISMRVQLAVEHLQATIRTPRDLRSLVRMLRLCSDNLVRIDRPVSPMGLVKAQDYKQKMADILSDPNTFHEVSPNQVKDIANSYKTALRSLRRTKGITSDQFLTFTSNISGVPYIYGLPKTHKPDIPLRPIVAYLLSPAFPLAKYLCTLLKPLVSSHSIHSVKDPTDFISSFFIQKRGSPMGSPLSTVAAEIVMSNLDRWILSQKYLGIELWSRTGFVLPNHWSTQLNKETEDGITDGGTTLLEEIAPTWPRGGDLSRRSMEMSTPANSTNLAILGLHPSAYKVRRTPVIKAKWDVDGARGSERMWGQQTHGSWLDHMDEGQNQETLM</sequence>
<evidence type="ECO:0000256" key="1">
    <source>
        <dbReference type="SAM" id="MobiDB-lite"/>
    </source>
</evidence>
<dbReference type="Proteomes" id="UP001235939">
    <property type="component" value="Chromosome 07"/>
</dbReference>
<accession>A0ABY6KQ62</accession>
<evidence type="ECO:0000313" key="3">
    <source>
        <dbReference type="Proteomes" id="UP001235939"/>
    </source>
</evidence>
<reference evidence="2 3" key="1">
    <citation type="submission" date="2022-01" db="EMBL/GenBank/DDBJ databases">
        <title>A chromosomal length assembly of Cordylochernes scorpioides.</title>
        <authorList>
            <person name="Zeh D."/>
            <person name="Zeh J."/>
        </authorList>
    </citation>
    <scope>NUCLEOTIDE SEQUENCE [LARGE SCALE GENOMIC DNA]</scope>
    <source>
        <strain evidence="2">IN4F17</strain>
        <tissue evidence="2">Whole Body</tissue>
    </source>
</reference>